<organism evidence="1 2">
    <name type="scientific">Elysia crispata</name>
    <name type="common">lettuce slug</name>
    <dbReference type="NCBI Taxonomy" id="231223"/>
    <lineage>
        <taxon>Eukaryota</taxon>
        <taxon>Metazoa</taxon>
        <taxon>Spiralia</taxon>
        <taxon>Lophotrochozoa</taxon>
        <taxon>Mollusca</taxon>
        <taxon>Gastropoda</taxon>
        <taxon>Heterobranchia</taxon>
        <taxon>Euthyneura</taxon>
        <taxon>Panpulmonata</taxon>
        <taxon>Sacoglossa</taxon>
        <taxon>Placobranchoidea</taxon>
        <taxon>Plakobranchidae</taxon>
        <taxon>Elysia</taxon>
    </lineage>
</organism>
<evidence type="ECO:0000313" key="2">
    <source>
        <dbReference type="Proteomes" id="UP001283361"/>
    </source>
</evidence>
<proteinExistence type="predicted"/>
<accession>A0AAE1EBN1</accession>
<evidence type="ECO:0000313" key="1">
    <source>
        <dbReference type="EMBL" id="KAK3800083.1"/>
    </source>
</evidence>
<dbReference type="AlphaFoldDB" id="A0AAE1EBN1"/>
<gene>
    <name evidence="1" type="ORF">RRG08_015050</name>
</gene>
<sequence>MVASSSLGTAEPLQIMYTRSDLGPRRPMRWQKSMVFPVCVSGRHFPLHVTSGLTMTANSIGFVEFNSNMIVLSSSLWFRLNVYGDEIRVRQRR</sequence>
<keyword evidence="2" id="KW-1185">Reference proteome</keyword>
<reference evidence="1" key="1">
    <citation type="journal article" date="2023" name="G3 (Bethesda)">
        <title>A reference genome for the long-term kleptoplast-retaining sea slug Elysia crispata morphotype clarki.</title>
        <authorList>
            <person name="Eastman K.E."/>
            <person name="Pendleton A.L."/>
            <person name="Shaikh M.A."/>
            <person name="Suttiyut T."/>
            <person name="Ogas R."/>
            <person name="Tomko P."/>
            <person name="Gavelis G."/>
            <person name="Widhalm J.R."/>
            <person name="Wisecaver J.H."/>
        </authorList>
    </citation>
    <scope>NUCLEOTIDE SEQUENCE</scope>
    <source>
        <strain evidence="1">ECLA1</strain>
    </source>
</reference>
<dbReference type="EMBL" id="JAWDGP010000502">
    <property type="protein sequence ID" value="KAK3800083.1"/>
    <property type="molecule type" value="Genomic_DNA"/>
</dbReference>
<dbReference type="Proteomes" id="UP001283361">
    <property type="component" value="Unassembled WGS sequence"/>
</dbReference>
<comment type="caution">
    <text evidence="1">The sequence shown here is derived from an EMBL/GenBank/DDBJ whole genome shotgun (WGS) entry which is preliminary data.</text>
</comment>
<protein>
    <submittedName>
        <fullName evidence="1">Uncharacterized protein</fullName>
    </submittedName>
</protein>
<name>A0AAE1EBN1_9GAST</name>